<accession>A0A0F9ALJ9</accession>
<protein>
    <submittedName>
        <fullName evidence="1">Uncharacterized protein</fullName>
    </submittedName>
</protein>
<evidence type="ECO:0000313" key="1">
    <source>
        <dbReference type="EMBL" id="KKK73081.1"/>
    </source>
</evidence>
<proteinExistence type="predicted"/>
<name>A0A0F9ALJ9_9ZZZZ</name>
<dbReference type="EMBL" id="LAZR01056951">
    <property type="protein sequence ID" value="KKK73081.1"/>
    <property type="molecule type" value="Genomic_DNA"/>
</dbReference>
<dbReference type="AlphaFoldDB" id="A0A0F9ALJ9"/>
<reference evidence="1" key="1">
    <citation type="journal article" date="2015" name="Nature">
        <title>Complex archaea that bridge the gap between prokaryotes and eukaryotes.</title>
        <authorList>
            <person name="Spang A."/>
            <person name="Saw J.H."/>
            <person name="Jorgensen S.L."/>
            <person name="Zaremba-Niedzwiedzka K."/>
            <person name="Martijn J."/>
            <person name="Lind A.E."/>
            <person name="van Eijk R."/>
            <person name="Schleper C."/>
            <person name="Guy L."/>
            <person name="Ettema T.J."/>
        </authorList>
    </citation>
    <scope>NUCLEOTIDE SEQUENCE</scope>
</reference>
<comment type="caution">
    <text evidence="1">The sequence shown here is derived from an EMBL/GenBank/DDBJ whole genome shotgun (WGS) entry which is preliminary data.</text>
</comment>
<organism evidence="1">
    <name type="scientific">marine sediment metagenome</name>
    <dbReference type="NCBI Taxonomy" id="412755"/>
    <lineage>
        <taxon>unclassified sequences</taxon>
        <taxon>metagenomes</taxon>
        <taxon>ecological metagenomes</taxon>
    </lineage>
</organism>
<sequence length="45" mass="5203">MILTRADLAFIEADLRDGAVRPASCRDCRRRLKLANRLKEERTCV</sequence>
<gene>
    <name evidence="1" type="ORF">LCGC14_2897410</name>
</gene>